<sequence length="136" mass="14333">MIADDADAVTVIFRSMMRAVLRSEKVGADTLGRTVGLARRWGTGDAADAQLAVALRELHGDPVDTADPRQVADEGTAILADEGLLPEPDARGAATARFAANARRLRAGELSPAEFEELTGGDAGPTRQDPQRRPGD</sequence>
<evidence type="ECO:0000256" key="1">
    <source>
        <dbReference type="SAM" id="MobiDB-lite"/>
    </source>
</evidence>
<gene>
    <name evidence="2" type="ORF">EV384_4264</name>
</gene>
<name>A0A4Q8BCV2_9ACTN</name>
<organism evidence="2 3">
    <name type="scientific">Micromonospora kangleipakensis</name>
    <dbReference type="NCBI Taxonomy" id="1077942"/>
    <lineage>
        <taxon>Bacteria</taxon>
        <taxon>Bacillati</taxon>
        <taxon>Actinomycetota</taxon>
        <taxon>Actinomycetes</taxon>
        <taxon>Micromonosporales</taxon>
        <taxon>Micromonosporaceae</taxon>
        <taxon>Micromonospora</taxon>
    </lineage>
</organism>
<reference evidence="2 3" key="1">
    <citation type="submission" date="2019-02" db="EMBL/GenBank/DDBJ databases">
        <title>Sequencing the genomes of 1000 actinobacteria strains.</title>
        <authorList>
            <person name="Klenk H.-P."/>
        </authorList>
    </citation>
    <scope>NUCLEOTIDE SEQUENCE [LARGE SCALE GENOMIC DNA]</scope>
    <source>
        <strain evidence="2 3">DSM 45612</strain>
    </source>
</reference>
<dbReference type="OrthoDB" id="3394111at2"/>
<evidence type="ECO:0000313" key="3">
    <source>
        <dbReference type="Proteomes" id="UP000294114"/>
    </source>
</evidence>
<comment type="caution">
    <text evidence="2">The sequence shown here is derived from an EMBL/GenBank/DDBJ whole genome shotgun (WGS) entry which is preliminary data.</text>
</comment>
<protein>
    <submittedName>
        <fullName evidence="2">Uncharacterized protein</fullName>
    </submittedName>
</protein>
<feature type="region of interest" description="Disordered" evidence="1">
    <location>
        <begin position="109"/>
        <end position="136"/>
    </location>
</feature>
<dbReference type="AlphaFoldDB" id="A0A4Q8BCV2"/>
<dbReference type="RefSeq" id="WP_130335896.1">
    <property type="nucleotide sequence ID" value="NZ_SHLD01000001.1"/>
</dbReference>
<evidence type="ECO:0000313" key="2">
    <source>
        <dbReference type="EMBL" id="RZU75704.1"/>
    </source>
</evidence>
<accession>A0A4Q8BCV2</accession>
<dbReference type="Proteomes" id="UP000294114">
    <property type="component" value="Unassembled WGS sequence"/>
</dbReference>
<proteinExistence type="predicted"/>
<keyword evidence="3" id="KW-1185">Reference proteome</keyword>
<dbReference type="EMBL" id="SHLD01000001">
    <property type="protein sequence ID" value="RZU75704.1"/>
    <property type="molecule type" value="Genomic_DNA"/>
</dbReference>